<dbReference type="RefSeq" id="WP_221032505.1">
    <property type="nucleotide sequence ID" value="NZ_CP139781.1"/>
</dbReference>
<evidence type="ECO:0000256" key="1">
    <source>
        <dbReference type="ARBA" id="ARBA00004651"/>
    </source>
</evidence>
<evidence type="ECO:0000256" key="5">
    <source>
        <dbReference type="ARBA" id="ARBA00023136"/>
    </source>
</evidence>
<protein>
    <submittedName>
        <fullName evidence="7">Oligosaccharide flippase family protein</fullName>
    </submittedName>
</protein>
<dbReference type="InterPro" id="IPR050833">
    <property type="entry name" value="Poly_Biosynth_Transport"/>
</dbReference>
<dbReference type="InterPro" id="IPR002797">
    <property type="entry name" value="Polysacc_synth"/>
</dbReference>
<keyword evidence="2" id="KW-1003">Cell membrane</keyword>
<feature type="transmembrane region" description="Helical" evidence="6">
    <location>
        <begin position="253"/>
        <end position="278"/>
    </location>
</feature>
<feature type="transmembrane region" description="Helical" evidence="6">
    <location>
        <begin position="20"/>
        <end position="39"/>
    </location>
</feature>
<feature type="transmembrane region" description="Helical" evidence="6">
    <location>
        <begin position="45"/>
        <end position="72"/>
    </location>
</feature>
<gene>
    <name evidence="7" type="ORF">K1X11_003180</name>
</gene>
<name>A0ABZ1C9M6_9BACT</name>
<evidence type="ECO:0000256" key="2">
    <source>
        <dbReference type="ARBA" id="ARBA00022475"/>
    </source>
</evidence>
<feature type="transmembrane region" description="Helical" evidence="6">
    <location>
        <begin position="84"/>
        <end position="102"/>
    </location>
</feature>
<dbReference type="Pfam" id="PF01943">
    <property type="entry name" value="Polysacc_synt"/>
    <property type="match status" value="1"/>
</dbReference>
<proteinExistence type="predicted"/>
<dbReference type="Proteomes" id="UP000738431">
    <property type="component" value="Chromosome"/>
</dbReference>
<feature type="transmembrane region" description="Helical" evidence="6">
    <location>
        <begin position="143"/>
        <end position="166"/>
    </location>
</feature>
<keyword evidence="4 6" id="KW-1133">Transmembrane helix</keyword>
<evidence type="ECO:0000313" key="7">
    <source>
        <dbReference type="EMBL" id="WRQ88391.1"/>
    </source>
</evidence>
<reference evidence="7 8" key="1">
    <citation type="submission" date="2021-08" db="EMBL/GenBank/DDBJ databases">
        <authorList>
            <person name="Zhang D."/>
            <person name="Zhang A."/>
            <person name="Wang L."/>
        </authorList>
    </citation>
    <scope>NUCLEOTIDE SEQUENCE [LARGE SCALE GENOMIC DNA]</scope>
    <source>
        <strain evidence="7 8">WL0086</strain>
    </source>
</reference>
<feature type="transmembrane region" description="Helical" evidence="6">
    <location>
        <begin position="299"/>
        <end position="322"/>
    </location>
</feature>
<sequence length="434" mass="47236">MPAPESSNRAKILAVLLERVSSRGLAFIGFVVVARWFGAEEFGRLSFVFALGAFFAPISTFGLGNVMLRYFGTDQQAHAVRLAMYWRWFWGAVCFVTFPWVYRLMSPDDPLPMAQVWLFAGMFLLSWLATAEEWMYFAKNNRNLVAGGLLGSAVNLLTRLGVVLIGGPVGWLLAVPTAETLVKGAVNWWGAKGQLWANQRSQNRSSPSDANLPAVGRAIRRDGVNLTVTGISVLILTRMDMVMLGKMADERAVGVYAVAVQLVDLVPMVMVIAVRMMSSDLVQVFRRGETAFIHHASRLLGPGMWGLAGLALVMFFAGPWLIGVLFGADYAEAGRPMALLLFAQVFVFVGLVRGQYISLVEDTKLGVWTTAVGALTNIALNAWAIPRYGVMGAAAATCTARVFMSALLPLAVPSQRTFNRALGRALRHPWGGAA</sequence>
<keyword evidence="5 6" id="KW-0472">Membrane</keyword>
<dbReference type="PANTHER" id="PTHR30250:SF11">
    <property type="entry name" value="O-ANTIGEN TRANSPORTER-RELATED"/>
    <property type="match status" value="1"/>
</dbReference>
<feature type="transmembrane region" description="Helical" evidence="6">
    <location>
        <begin position="365"/>
        <end position="385"/>
    </location>
</feature>
<keyword evidence="8" id="KW-1185">Reference proteome</keyword>
<reference evidence="7 8" key="2">
    <citation type="submission" date="2023-12" db="EMBL/GenBank/DDBJ databases">
        <title>Description of an unclassified Opitutus bacterium of Verrucomicrobiota.</title>
        <authorList>
            <person name="Zhang D.-F."/>
        </authorList>
    </citation>
    <scope>NUCLEOTIDE SEQUENCE [LARGE SCALE GENOMIC DNA]</scope>
    <source>
        <strain evidence="7 8">WL0086</strain>
    </source>
</reference>
<feature type="transmembrane region" description="Helical" evidence="6">
    <location>
        <begin position="334"/>
        <end position="353"/>
    </location>
</feature>
<evidence type="ECO:0000313" key="8">
    <source>
        <dbReference type="Proteomes" id="UP000738431"/>
    </source>
</evidence>
<evidence type="ECO:0000256" key="4">
    <source>
        <dbReference type="ARBA" id="ARBA00022989"/>
    </source>
</evidence>
<dbReference type="EMBL" id="CP139781">
    <property type="protein sequence ID" value="WRQ88391.1"/>
    <property type="molecule type" value="Genomic_DNA"/>
</dbReference>
<evidence type="ECO:0000256" key="3">
    <source>
        <dbReference type="ARBA" id="ARBA00022692"/>
    </source>
</evidence>
<dbReference type="PANTHER" id="PTHR30250">
    <property type="entry name" value="PST FAMILY PREDICTED COLANIC ACID TRANSPORTER"/>
    <property type="match status" value="1"/>
</dbReference>
<accession>A0ABZ1C9M6</accession>
<keyword evidence="3 6" id="KW-0812">Transmembrane</keyword>
<comment type="subcellular location">
    <subcellularLocation>
        <location evidence="1">Cell membrane</location>
        <topology evidence="1">Multi-pass membrane protein</topology>
    </subcellularLocation>
</comment>
<feature type="transmembrane region" description="Helical" evidence="6">
    <location>
        <begin position="114"/>
        <end position="131"/>
    </location>
</feature>
<evidence type="ECO:0000256" key="6">
    <source>
        <dbReference type="SAM" id="Phobius"/>
    </source>
</evidence>
<organism evidence="7 8">
    <name type="scientific">Actomonas aquatica</name>
    <dbReference type="NCBI Taxonomy" id="2866162"/>
    <lineage>
        <taxon>Bacteria</taxon>
        <taxon>Pseudomonadati</taxon>
        <taxon>Verrucomicrobiota</taxon>
        <taxon>Opitutia</taxon>
        <taxon>Opitutales</taxon>
        <taxon>Opitutaceae</taxon>
        <taxon>Actomonas</taxon>
    </lineage>
</organism>